<organism evidence="1 2">
    <name type="scientific">Pendulispora albinea</name>
    <dbReference type="NCBI Taxonomy" id="2741071"/>
    <lineage>
        <taxon>Bacteria</taxon>
        <taxon>Pseudomonadati</taxon>
        <taxon>Myxococcota</taxon>
        <taxon>Myxococcia</taxon>
        <taxon>Myxococcales</taxon>
        <taxon>Sorangiineae</taxon>
        <taxon>Pendulisporaceae</taxon>
        <taxon>Pendulispora</taxon>
    </lineage>
</organism>
<protein>
    <submittedName>
        <fullName evidence="1">Uncharacterized protein</fullName>
    </submittedName>
</protein>
<gene>
    <name evidence="1" type="ORF">LZC94_20350</name>
</gene>
<dbReference type="Proteomes" id="UP001370348">
    <property type="component" value="Chromosome"/>
</dbReference>
<keyword evidence="2" id="KW-1185">Reference proteome</keyword>
<name>A0ABZ2MAN1_9BACT</name>
<evidence type="ECO:0000313" key="1">
    <source>
        <dbReference type="EMBL" id="WXB19564.1"/>
    </source>
</evidence>
<proteinExistence type="predicted"/>
<sequence length="233" mass="24439">MMALSPREAVAVRPFITDDARVVGDRAAQLETWLRVDEAGPQHWTVVAAGPWAPLEVSAGGFYGRTRGEGTMAAPLLQLKALALETRPGAIIPGLAVVAGAFGPFGAGPLKVAGWDTFGYIALTESLEAHDRVLLHQNVGFFTTTQAEGRHVSGTWGIGTQIRMVGGLHVVGEVFSGDPYADAPGGAFQTGVRHFVSSSVQVDATVGAGIFGESLLPAWGSIGFRIASDPNFW</sequence>
<dbReference type="EMBL" id="CP089984">
    <property type="protein sequence ID" value="WXB19564.1"/>
    <property type="molecule type" value="Genomic_DNA"/>
</dbReference>
<accession>A0ABZ2MAN1</accession>
<dbReference type="RefSeq" id="WP_394829171.1">
    <property type="nucleotide sequence ID" value="NZ_CP089984.1"/>
</dbReference>
<evidence type="ECO:0000313" key="2">
    <source>
        <dbReference type="Proteomes" id="UP001370348"/>
    </source>
</evidence>
<reference evidence="1 2" key="1">
    <citation type="submission" date="2021-12" db="EMBL/GenBank/DDBJ databases">
        <title>Discovery of the Pendulisporaceae a myxobacterial family with distinct sporulation behavior and unique specialized metabolism.</title>
        <authorList>
            <person name="Garcia R."/>
            <person name="Popoff A."/>
            <person name="Bader C.D."/>
            <person name="Loehr J."/>
            <person name="Walesch S."/>
            <person name="Walt C."/>
            <person name="Boldt J."/>
            <person name="Bunk B."/>
            <person name="Haeckl F.J.F.P.J."/>
            <person name="Gunesch A.P."/>
            <person name="Birkelbach J."/>
            <person name="Nuebel U."/>
            <person name="Pietschmann T."/>
            <person name="Bach T."/>
            <person name="Mueller R."/>
        </authorList>
    </citation>
    <scope>NUCLEOTIDE SEQUENCE [LARGE SCALE GENOMIC DNA]</scope>
    <source>
        <strain evidence="1 2">MSr11954</strain>
    </source>
</reference>